<accession>A0AAV5BKV7</accession>
<dbReference type="GO" id="GO:0046872">
    <property type="term" value="F:metal ion binding"/>
    <property type="evidence" value="ECO:0007669"/>
    <property type="project" value="UniProtKB-UniRule"/>
</dbReference>
<comment type="similarity">
    <text evidence="4 5">Belongs to the cytochrome b5 family.</text>
</comment>
<dbReference type="GO" id="GO:0020037">
    <property type="term" value="F:heme binding"/>
    <property type="evidence" value="ECO:0007669"/>
    <property type="project" value="UniProtKB-UniRule"/>
</dbReference>
<comment type="caution">
    <text evidence="7">The sequence shown here is derived from an EMBL/GenBank/DDBJ whole genome shotgun (WGS) entry which is preliminary data.</text>
</comment>
<dbReference type="Gene3D" id="3.10.120.10">
    <property type="entry name" value="Cytochrome b5-like heme/steroid binding domain"/>
    <property type="match status" value="1"/>
</dbReference>
<evidence type="ECO:0000313" key="7">
    <source>
        <dbReference type="EMBL" id="GJM86305.1"/>
    </source>
</evidence>
<organism evidence="7 8">
    <name type="scientific">Eleusine coracana subsp. coracana</name>
    <dbReference type="NCBI Taxonomy" id="191504"/>
    <lineage>
        <taxon>Eukaryota</taxon>
        <taxon>Viridiplantae</taxon>
        <taxon>Streptophyta</taxon>
        <taxon>Embryophyta</taxon>
        <taxon>Tracheophyta</taxon>
        <taxon>Spermatophyta</taxon>
        <taxon>Magnoliopsida</taxon>
        <taxon>Liliopsida</taxon>
        <taxon>Poales</taxon>
        <taxon>Poaceae</taxon>
        <taxon>PACMAD clade</taxon>
        <taxon>Chloridoideae</taxon>
        <taxon>Cynodonteae</taxon>
        <taxon>Eleusininae</taxon>
        <taxon>Eleusine</taxon>
    </lineage>
</organism>
<dbReference type="SUPFAM" id="SSF55856">
    <property type="entry name" value="Cytochrome b5-like heme/steroid binding domain"/>
    <property type="match status" value="2"/>
</dbReference>
<keyword evidence="8" id="KW-1185">Reference proteome</keyword>
<keyword evidence="1 5" id="KW-0349">Heme</keyword>
<dbReference type="SMART" id="SM01117">
    <property type="entry name" value="Cyt-b5"/>
    <property type="match status" value="1"/>
</dbReference>
<proteinExistence type="inferred from homology"/>
<dbReference type="GO" id="GO:0016020">
    <property type="term" value="C:membrane"/>
    <property type="evidence" value="ECO:0007669"/>
    <property type="project" value="TreeGrafter"/>
</dbReference>
<evidence type="ECO:0000259" key="6">
    <source>
        <dbReference type="PROSITE" id="PS50255"/>
    </source>
</evidence>
<evidence type="ECO:0000256" key="1">
    <source>
        <dbReference type="ARBA" id="ARBA00022617"/>
    </source>
</evidence>
<dbReference type="InterPro" id="IPR036400">
    <property type="entry name" value="Cyt_B5-like_heme/steroid_sf"/>
</dbReference>
<protein>
    <recommendedName>
        <fullName evidence="6">Cytochrome b5 heme-binding domain-containing protein</fullName>
    </recommendedName>
</protein>
<evidence type="ECO:0000256" key="2">
    <source>
        <dbReference type="ARBA" id="ARBA00022723"/>
    </source>
</evidence>
<reference evidence="7" key="2">
    <citation type="submission" date="2021-12" db="EMBL/GenBank/DDBJ databases">
        <title>Resequencing data analysis of finger millet.</title>
        <authorList>
            <person name="Hatakeyama M."/>
            <person name="Aluri S."/>
            <person name="Balachadran M.T."/>
            <person name="Sivarajan S.R."/>
            <person name="Poveda L."/>
            <person name="Shimizu-Inatsugi R."/>
            <person name="Schlapbach R."/>
            <person name="Sreeman S.M."/>
            <person name="Shimizu K.K."/>
        </authorList>
    </citation>
    <scope>NUCLEOTIDE SEQUENCE</scope>
</reference>
<dbReference type="InterPro" id="IPR001199">
    <property type="entry name" value="Cyt_B5-like_heme/steroid-bd"/>
</dbReference>
<name>A0AAV5BKV7_ELECO</name>
<feature type="domain" description="Cytochrome b5 heme-binding" evidence="6">
    <location>
        <begin position="4"/>
        <end position="120"/>
    </location>
</feature>
<dbReference type="InterPro" id="IPR050668">
    <property type="entry name" value="Cytochrome_b5"/>
</dbReference>
<evidence type="ECO:0000256" key="4">
    <source>
        <dbReference type="ARBA" id="ARBA00038168"/>
    </source>
</evidence>
<dbReference type="PROSITE" id="PS50255">
    <property type="entry name" value="CYTOCHROME_B5_2"/>
    <property type="match status" value="1"/>
</dbReference>
<keyword evidence="3 5" id="KW-0408">Iron</keyword>
<dbReference type="PANTHER" id="PTHR19359">
    <property type="entry name" value="CYTOCHROME B5"/>
    <property type="match status" value="1"/>
</dbReference>
<evidence type="ECO:0000256" key="3">
    <source>
        <dbReference type="ARBA" id="ARBA00023004"/>
    </source>
</evidence>
<sequence>MEGGKLYTFEEVRKHNELNDCWLIISGKVTLLPSPYLHGCSSASMRSRASFDIKVSETMISSYCCFLQVYDVTPFMEEHPGGDDVLLASTGKDATTDYEDIGHSDSATEMMRQYCIGDVDMASIPAKVTYAIPKEEIPNKAPTSTTGSWTTLLQLTAPLLLLALLFVLQSFAKAKTE</sequence>
<keyword evidence="2 5" id="KW-0479">Metal-binding</keyword>
<dbReference type="InterPro" id="IPR018506">
    <property type="entry name" value="Cyt_B5_heme-BS"/>
</dbReference>
<gene>
    <name evidence="7" type="primary">ga02152</name>
    <name evidence="7" type="ORF">PR202_ga02152</name>
</gene>
<dbReference type="EMBL" id="BQKI01000001">
    <property type="protein sequence ID" value="GJM86305.1"/>
    <property type="molecule type" value="Genomic_DNA"/>
</dbReference>
<dbReference type="PROSITE" id="PS00191">
    <property type="entry name" value="CYTOCHROME_B5_1"/>
    <property type="match status" value="1"/>
</dbReference>
<feature type="transmembrane region" description="Helical" evidence="5">
    <location>
        <begin position="149"/>
        <end position="168"/>
    </location>
</feature>
<keyword evidence="5" id="KW-0472">Membrane</keyword>
<dbReference type="AlphaFoldDB" id="A0AAV5BKV7"/>
<dbReference type="PRINTS" id="PR00363">
    <property type="entry name" value="CYTOCHROMEB5"/>
</dbReference>
<dbReference type="Proteomes" id="UP001054889">
    <property type="component" value="Unassembled WGS sequence"/>
</dbReference>
<reference evidence="7" key="1">
    <citation type="journal article" date="2018" name="DNA Res.">
        <title>Multiple hybrid de novo genome assembly of finger millet, an orphan allotetraploid crop.</title>
        <authorList>
            <person name="Hatakeyama M."/>
            <person name="Aluri S."/>
            <person name="Balachadran M.T."/>
            <person name="Sivarajan S.R."/>
            <person name="Patrignani A."/>
            <person name="Gruter S."/>
            <person name="Poveda L."/>
            <person name="Shimizu-Inatsugi R."/>
            <person name="Baeten J."/>
            <person name="Francoijs K.J."/>
            <person name="Nataraja K.N."/>
            <person name="Reddy Y.A.N."/>
            <person name="Phadnis S."/>
            <person name="Ravikumar R.L."/>
            <person name="Schlapbach R."/>
            <person name="Sreeman S.M."/>
            <person name="Shimizu K.K."/>
        </authorList>
    </citation>
    <scope>NUCLEOTIDE SEQUENCE</scope>
</reference>
<keyword evidence="5" id="KW-1133">Transmembrane helix</keyword>
<keyword evidence="5" id="KW-0812">Transmembrane</keyword>
<evidence type="ECO:0000313" key="8">
    <source>
        <dbReference type="Proteomes" id="UP001054889"/>
    </source>
</evidence>
<evidence type="ECO:0000256" key="5">
    <source>
        <dbReference type="RuleBase" id="RU362121"/>
    </source>
</evidence>
<dbReference type="Pfam" id="PF00173">
    <property type="entry name" value="Cyt-b5"/>
    <property type="match status" value="1"/>
</dbReference>
<dbReference type="PANTHER" id="PTHR19359:SF30">
    <property type="entry name" value="OS02G0649800 PROTEIN"/>
    <property type="match status" value="1"/>
</dbReference>